<dbReference type="EMBL" id="LGFU01000094">
    <property type="protein sequence ID" value="KUK45998.1"/>
    <property type="molecule type" value="Genomic_DNA"/>
</dbReference>
<sequence length="68" mass="7947">MTENQIDVPEFQEVPEKKNNKTLWIILAVLAVLVICCCIIFVLVLMFVIPADRYQQLRYGLMPLFTFL</sequence>
<organism evidence="2 3">
    <name type="scientific">Anaerolinea thermophila</name>
    <dbReference type="NCBI Taxonomy" id="167964"/>
    <lineage>
        <taxon>Bacteria</taxon>
        <taxon>Bacillati</taxon>
        <taxon>Chloroflexota</taxon>
        <taxon>Anaerolineae</taxon>
        <taxon>Anaerolineales</taxon>
        <taxon>Anaerolineaceae</taxon>
        <taxon>Anaerolinea</taxon>
    </lineage>
</organism>
<evidence type="ECO:0000313" key="3">
    <source>
        <dbReference type="Proteomes" id="UP000064249"/>
    </source>
</evidence>
<gene>
    <name evidence="2" type="ORF">XD73_1127</name>
</gene>
<evidence type="ECO:0000256" key="1">
    <source>
        <dbReference type="SAM" id="Phobius"/>
    </source>
</evidence>
<dbReference type="Proteomes" id="UP000064249">
    <property type="component" value="Unassembled WGS sequence"/>
</dbReference>
<accession>A0A124FMW2</accession>
<keyword evidence="1" id="KW-1133">Transmembrane helix</keyword>
<protein>
    <submittedName>
        <fullName evidence="2">Uncharacterized protein</fullName>
    </submittedName>
</protein>
<comment type="caution">
    <text evidence="2">The sequence shown here is derived from an EMBL/GenBank/DDBJ whole genome shotgun (WGS) entry which is preliminary data.</text>
</comment>
<proteinExistence type="predicted"/>
<keyword evidence="1" id="KW-0472">Membrane</keyword>
<name>A0A124FMW2_9CHLR</name>
<evidence type="ECO:0000313" key="2">
    <source>
        <dbReference type="EMBL" id="KUK45998.1"/>
    </source>
</evidence>
<keyword evidence="1" id="KW-0812">Transmembrane</keyword>
<dbReference type="AlphaFoldDB" id="A0A124FMW2"/>
<reference evidence="2 3" key="1">
    <citation type="journal article" date="2015" name="MBio">
        <title>Genome-Resolved Metagenomic Analysis Reveals Roles for Candidate Phyla and Other Microbial Community Members in Biogeochemical Transformations in Oil Reservoirs.</title>
        <authorList>
            <person name="Hu P."/>
            <person name="Tom L."/>
            <person name="Singh A."/>
            <person name="Thomas B.C."/>
            <person name="Baker B.J."/>
            <person name="Piceno Y.M."/>
            <person name="Andersen G.L."/>
            <person name="Banfield J.F."/>
        </authorList>
    </citation>
    <scope>NUCLEOTIDE SEQUENCE [LARGE SCALE GENOMIC DNA]</scope>
    <source>
        <strain evidence="2">46_16</strain>
    </source>
</reference>
<feature type="transmembrane region" description="Helical" evidence="1">
    <location>
        <begin position="23"/>
        <end position="49"/>
    </location>
</feature>